<dbReference type="Proteomes" id="UP001163324">
    <property type="component" value="Chromosome 10"/>
</dbReference>
<proteinExistence type="predicted"/>
<protein>
    <submittedName>
        <fullName evidence="1">Uncharacterized protein</fullName>
    </submittedName>
</protein>
<dbReference type="EMBL" id="CM047949">
    <property type="protein sequence ID" value="KAI9896134.1"/>
    <property type="molecule type" value="Genomic_DNA"/>
</dbReference>
<comment type="caution">
    <text evidence="1">The sequence shown here is derived from an EMBL/GenBank/DDBJ whole genome shotgun (WGS) entry which is preliminary data.</text>
</comment>
<gene>
    <name evidence="1" type="ORF">N3K66_009034</name>
</gene>
<accession>A0ACC0UPU3</accession>
<sequence length="614" mass="67598">MDPVVVDDSLHMDELVNQLRRLRGENKEALLKTVQTELRRMSSTNGSPAVSPLSQTSSYSFSPEAVSPMHENVVPWPALNEQDDAFSYYRGPEVPRRPSSRSGGAGSGAPHSARRASVTSRRHRRSSSAASAVSMMGNSPFPAPLKPLPAIPPTARSSQSQRMSSQPSTSDQSSLELNRYSHSSGTTSSHEHRSSYSSSARIRDSMPPPRQAVERQPDLRQRPKPTTLEVVYWKQLVPDKKSKKNATTYFLDMSTPAGVVATKHGNNLVRFWNVSDGSVQASIKFSSYTEAHCRSREYLIRSHTILSEAAKLAVIATRFGRSLEIWNWDSKKKLQMIDDADRWVAGRFESFDAGWSPLAAYKGEANIIDLYAATRAKKPFAKVRTIDLRKAGLPIVPQYPELALSPTSPLLVAAAGPRTPRAGRPPPDRETILVAWEIHDYRDVSNTPYRVCTPWEYKKLETALPCALTTCGNLVVSLWIPASFRTVVTATAGGGPEYKLAAVEVPFRYVLVWDLADGSTNLYPIPNVTSCVSPDCRFVAYCKYTEGTSKLAILDAASGDELWAWPTPGAKGRQTDLFGDLARVTEMAFSADGRFLVVGDVDGNSSVYDVRDLL</sequence>
<keyword evidence="2" id="KW-1185">Reference proteome</keyword>
<organism evidence="1 2">
    <name type="scientific">Trichothecium roseum</name>
    <dbReference type="NCBI Taxonomy" id="47278"/>
    <lineage>
        <taxon>Eukaryota</taxon>
        <taxon>Fungi</taxon>
        <taxon>Dikarya</taxon>
        <taxon>Ascomycota</taxon>
        <taxon>Pezizomycotina</taxon>
        <taxon>Sordariomycetes</taxon>
        <taxon>Hypocreomycetidae</taxon>
        <taxon>Hypocreales</taxon>
        <taxon>Hypocreales incertae sedis</taxon>
        <taxon>Trichothecium</taxon>
    </lineage>
</organism>
<evidence type="ECO:0000313" key="1">
    <source>
        <dbReference type="EMBL" id="KAI9896134.1"/>
    </source>
</evidence>
<name>A0ACC0UPU3_9HYPO</name>
<evidence type="ECO:0000313" key="2">
    <source>
        <dbReference type="Proteomes" id="UP001163324"/>
    </source>
</evidence>
<reference evidence="1" key="1">
    <citation type="submission" date="2022-10" db="EMBL/GenBank/DDBJ databases">
        <title>Complete Genome of Trichothecium roseum strain YXFP-22015, a Plant Pathogen Isolated from Citrus.</title>
        <authorList>
            <person name="Wang Y."/>
            <person name="Zhu L."/>
        </authorList>
    </citation>
    <scope>NUCLEOTIDE SEQUENCE</scope>
    <source>
        <strain evidence="1">YXFP-22015</strain>
    </source>
</reference>